<gene>
    <name evidence="1" type="ORF">HPB47_000191</name>
</gene>
<sequence length="201" mass="22426">MPETRRGTSTVPHGAADSSDMEASGGQGSPPNSQAEELGTTLEIEREKTLQAQILLQQMEVQLKMTELTAIRGARAGVGERDPGIERGEALKHYSKMLHGAIPKFPQEAEVPVWFETVECLFERYAVPREIQAHLVYPLIATRLAYLCAGMKDGEFTFAHLRSEPDVPRHQKWRTPVCYCRACAVETPEKAHYICKGAFKD</sequence>
<keyword evidence="2" id="KW-1185">Reference proteome</keyword>
<reference evidence="1 2" key="1">
    <citation type="journal article" date="2020" name="Cell">
        <title>Large-Scale Comparative Analyses of Tick Genomes Elucidate Their Genetic Diversity and Vector Capacities.</title>
        <authorList>
            <consortium name="Tick Genome and Microbiome Consortium (TIGMIC)"/>
            <person name="Jia N."/>
            <person name="Wang J."/>
            <person name="Shi W."/>
            <person name="Du L."/>
            <person name="Sun Y."/>
            <person name="Zhan W."/>
            <person name="Jiang J.F."/>
            <person name="Wang Q."/>
            <person name="Zhang B."/>
            <person name="Ji P."/>
            <person name="Bell-Sakyi L."/>
            <person name="Cui X.M."/>
            <person name="Yuan T.T."/>
            <person name="Jiang B.G."/>
            <person name="Yang W.F."/>
            <person name="Lam T.T."/>
            <person name="Chang Q.C."/>
            <person name="Ding S.J."/>
            <person name="Wang X.J."/>
            <person name="Zhu J.G."/>
            <person name="Ruan X.D."/>
            <person name="Zhao L."/>
            <person name="Wei J.T."/>
            <person name="Ye R.Z."/>
            <person name="Que T.C."/>
            <person name="Du C.H."/>
            <person name="Zhou Y.H."/>
            <person name="Cheng J.X."/>
            <person name="Dai P.F."/>
            <person name="Guo W.B."/>
            <person name="Han X.H."/>
            <person name="Huang E.J."/>
            <person name="Li L.F."/>
            <person name="Wei W."/>
            <person name="Gao Y.C."/>
            <person name="Liu J.Z."/>
            <person name="Shao H.Z."/>
            <person name="Wang X."/>
            <person name="Wang C.C."/>
            <person name="Yang T.C."/>
            <person name="Huo Q.B."/>
            <person name="Li W."/>
            <person name="Chen H.Y."/>
            <person name="Chen S.E."/>
            <person name="Zhou L.G."/>
            <person name="Ni X.B."/>
            <person name="Tian J.H."/>
            <person name="Sheng Y."/>
            <person name="Liu T."/>
            <person name="Pan Y.S."/>
            <person name="Xia L.Y."/>
            <person name="Li J."/>
            <person name="Zhao F."/>
            <person name="Cao W.C."/>
        </authorList>
    </citation>
    <scope>NUCLEOTIDE SEQUENCE [LARGE SCALE GENOMIC DNA]</scope>
    <source>
        <strain evidence="1">Iper-2018</strain>
    </source>
</reference>
<comment type="caution">
    <text evidence="1">The sequence shown here is derived from an EMBL/GenBank/DDBJ whole genome shotgun (WGS) entry which is preliminary data.</text>
</comment>
<evidence type="ECO:0000313" key="1">
    <source>
        <dbReference type="EMBL" id="KAG0424059.1"/>
    </source>
</evidence>
<protein>
    <submittedName>
        <fullName evidence="1">Uncharacterized protein</fullName>
    </submittedName>
</protein>
<organism evidence="1 2">
    <name type="scientific">Ixodes persulcatus</name>
    <name type="common">Taiga tick</name>
    <dbReference type="NCBI Taxonomy" id="34615"/>
    <lineage>
        <taxon>Eukaryota</taxon>
        <taxon>Metazoa</taxon>
        <taxon>Ecdysozoa</taxon>
        <taxon>Arthropoda</taxon>
        <taxon>Chelicerata</taxon>
        <taxon>Arachnida</taxon>
        <taxon>Acari</taxon>
        <taxon>Parasitiformes</taxon>
        <taxon>Ixodida</taxon>
        <taxon>Ixodoidea</taxon>
        <taxon>Ixodidae</taxon>
        <taxon>Ixodinae</taxon>
        <taxon>Ixodes</taxon>
    </lineage>
</organism>
<accession>A0AC60PSF7</accession>
<name>A0AC60PSF7_IXOPE</name>
<dbReference type="EMBL" id="JABSTQ010010022">
    <property type="protein sequence ID" value="KAG0424059.1"/>
    <property type="molecule type" value="Genomic_DNA"/>
</dbReference>
<dbReference type="Proteomes" id="UP000805193">
    <property type="component" value="Unassembled WGS sequence"/>
</dbReference>
<evidence type="ECO:0000313" key="2">
    <source>
        <dbReference type="Proteomes" id="UP000805193"/>
    </source>
</evidence>
<proteinExistence type="predicted"/>